<sequence length="362" mass="40315">MNPFNAVPVFMEDHGDHGDPAHPPTTPPDQTIGSVGSSSFKSSSSDELESWSPDVATHSPATTRQLEPSSEEQPVADRIRALLDTLSPELQAVITHMPEAYHRSSYWTEFPLCSADFAGLKVRNADWLYRYDYDAANEILTFRTPVSNAHGYVQSMLHHKIMSQLEDIASCSDKVATFIRELDASARRPIRYAGSERHPDISFGHTSQNNPAVVGELAFPPTNKDLHALAEEYHQRMRGLVNVVFGLVVGFWYDENSTVKTSAALRVWRPGIVGQEGNIGAQPRYEEIIIYDESGERIIDSQAGLRLSLEDFACRRSVDEGEFGRLDQHEIFIALPTLQDILDAAAERHAVLPNTTQQQSTI</sequence>
<gene>
    <name evidence="2" type="ORF">AYO21_11400</name>
</gene>
<feature type="region of interest" description="Disordered" evidence="1">
    <location>
        <begin position="1"/>
        <end position="74"/>
    </location>
</feature>
<dbReference type="Proteomes" id="UP000077002">
    <property type="component" value="Unassembled WGS sequence"/>
</dbReference>
<dbReference type="EMBL" id="LVKK01000157">
    <property type="protein sequence ID" value="OAG34448.1"/>
    <property type="molecule type" value="Genomic_DNA"/>
</dbReference>
<dbReference type="OrthoDB" id="3485856at2759"/>
<feature type="compositionally biased region" description="Low complexity" evidence="1">
    <location>
        <begin position="34"/>
        <end position="45"/>
    </location>
</feature>
<proteinExistence type="predicted"/>
<accession>A0A177ER77</accession>
<evidence type="ECO:0000313" key="2">
    <source>
        <dbReference type="EMBL" id="OAG34448.1"/>
    </source>
</evidence>
<dbReference type="RefSeq" id="XP_022506400.1">
    <property type="nucleotide sequence ID" value="XM_022661294.1"/>
</dbReference>
<reference evidence="2 3" key="1">
    <citation type="submission" date="2016-03" db="EMBL/GenBank/DDBJ databases">
        <title>Draft genome sequence of the Fonsecaea monophora CBS 269.37.</title>
        <authorList>
            <person name="Bombassaro A."/>
            <person name="Vinicius W.A."/>
            <person name="De Hoog S."/>
            <person name="Sun J."/>
            <person name="Souza E.M."/>
            <person name="Raittz R.T."/>
            <person name="Costa F."/>
            <person name="Leao A.C."/>
            <person name="Tadra-Sfeir M.Z."/>
            <person name="Baura V."/>
            <person name="Balsanelli E."/>
            <person name="Pedrosa F.O."/>
            <person name="Moreno L.F."/>
            <person name="Steffens M.B."/>
            <person name="Xi L."/>
            <person name="Bocca A.L."/>
            <person name="Felipe M.S."/>
            <person name="Teixeira M."/>
            <person name="Telles Filho F.Q."/>
            <person name="Azevedo C.M."/>
            <person name="Gomes R."/>
            <person name="Vicente V.A."/>
        </authorList>
    </citation>
    <scope>NUCLEOTIDE SEQUENCE [LARGE SCALE GENOMIC DNA]</scope>
    <source>
        <strain evidence="2 3">CBS 269.37</strain>
    </source>
</reference>
<evidence type="ECO:0000313" key="3">
    <source>
        <dbReference type="Proteomes" id="UP000077002"/>
    </source>
</evidence>
<keyword evidence="3" id="KW-1185">Reference proteome</keyword>
<comment type="caution">
    <text evidence="2">The sequence shown here is derived from an EMBL/GenBank/DDBJ whole genome shotgun (WGS) entry which is preliminary data.</text>
</comment>
<name>A0A177ER77_9EURO</name>
<dbReference type="AlphaFoldDB" id="A0A177ER77"/>
<evidence type="ECO:0000256" key="1">
    <source>
        <dbReference type="SAM" id="MobiDB-lite"/>
    </source>
</evidence>
<feature type="compositionally biased region" description="Polar residues" evidence="1">
    <location>
        <begin position="59"/>
        <end position="72"/>
    </location>
</feature>
<organism evidence="2 3">
    <name type="scientific">Fonsecaea monophora</name>
    <dbReference type="NCBI Taxonomy" id="254056"/>
    <lineage>
        <taxon>Eukaryota</taxon>
        <taxon>Fungi</taxon>
        <taxon>Dikarya</taxon>
        <taxon>Ascomycota</taxon>
        <taxon>Pezizomycotina</taxon>
        <taxon>Eurotiomycetes</taxon>
        <taxon>Chaetothyriomycetidae</taxon>
        <taxon>Chaetothyriales</taxon>
        <taxon>Herpotrichiellaceae</taxon>
        <taxon>Fonsecaea</taxon>
    </lineage>
</organism>
<dbReference type="GeneID" id="34606496"/>
<feature type="compositionally biased region" description="Basic and acidic residues" evidence="1">
    <location>
        <begin position="11"/>
        <end position="20"/>
    </location>
</feature>
<protein>
    <submittedName>
        <fullName evidence="2">Uncharacterized protein</fullName>
    </submittedName>
</protein>